<accession>A0A1B9ATS1</accession>
<evidence type="ECO:0000313" key="3">
    <source>
        <dbReference type="Proteomes" id="UP000092578"/>
    </source>
</evidence>
<reference evidence="3" key="1">
    <citation type="submission" date="2016-05" db="EMBL/GenBank/DDBJ databases">
        <authorList>
            <person name="Liu B."/>
            <person name="Wang J."/>
            <person name="Zhu Y."/>
            <person name="Liu G."/>
            <person name="Chen Q."/>
            <person name="Chen Z."/>
            <person name="Lan J."/>
            <person name="Che J."/>
            <person name="Ge C."/>
            <person name="Shi H."/>
            <person name="Pan Z."/>
            <person name="Liu X."/>
        </authorList>
    </citation>
    <scope>NUCLEOTIDE SEQUENCE [LARGE SCALE GENOMIC DNA]</scope>
    <source>
        <strain evidence="3">FJAT-27215</strain>
    </source>
</reference>
<name>A0A1B9ATS1_9BACI</name>
<dbReference type="EMBL" id="MAYT01000023">
    <property type="protein sequence ID" value="OCA87325.1"/>
    <property type="molecule type" value="Genomic_DNA"/>
</dbReference>
<organism evidence="2 3">
    <name type="scientific">Pseudobacillus wudalianchiensis</name>
    <dbReference type="NCBI Taxonomy" id="1743143"/>
    <lineage>
        <taxon>Bacteria</taxon>
        <taxon>Bacillati</taxon>
        <taxon>Bacillota</taxon>
        <taxon>Bacilli</taxon>
        <taxon>Bacillales</taxon>
        <taxon>Bacillaceae</taxon>
        <taxon>Pseudobacillus</taxon>
    </lineage>
</organism>
<dbReference type="Proteomes" id="UP000092578">
    <property type="component" value="Unassembled WGS sequence"/>
</dbReference>
<comment type="caution">
    <text evidence="2">The sequence shown here is derived from an EMBL/GenBank/DDBJ whole genome shotgun (WGS) entry which is preliminary data.</text>
</comment>
<dbReference type="AlphaFoldDB" id="A0A1B9ATS1"/>
<sequence length="78" mass="9248">MTTEMKEKQCAHSLIYRMEECLIKGELEEAERTVFDFLNSIRELKRLKAANENRQQLEQVVQRLREQGILAERVVRIG</sequence>
<evidence type="ECO:0000256" key="1">
    <source>
        <dbReference type="SAM" id="Coils"/>
    </source>
</evidence>
<proteinExistence type="predicted"/>
<dbReference type="RefSeq" id="WP_065410774.1">
    <property type="nucleotide sequence ID" value="NZ_MAYT01000023.1"/>
</dbReference>
<feature type="coiled-coil region" evidence="1">
    <location>
        <begin position="27"/>
        <end position="67"/>
    </location>
</feature>
<protein>
    <submittedName>
        <fullName evidence="2">Uncharacterized protein</fullName>
    </submittedName>
</protein>
<keyword evidence="3" id="KW-1185">Reference proteome</keyword>
<gene>
    <name evidence="2" type="ORF">A8F95_08755</name>
</gene>
<keyword evidence="1" id="KW-0175">Coiled coil</keyword>
<evidence type="ECO:0000313" key="2">
    <source>
        <dbReference type="EMBL" id="OCA87325.1"/>
    </source>
</evidence>